<evidence type="ECO:0000256" key="2">
    <source>
        <dbReference type="SAM" id="Phobius"/>
    </source>
</evidence>
<dbReference type="STRING" id="629680.SAMN04489751_3285"/>
<feature type="transmembrane region" description="Helical" evidence="2">
    <location>
        <begin position="51"/>
        <end position="74"/>
    </location>
</feature>
<evidence type="ECO:0000313" key="4">
    <source>
        <dbReference type="Proteomes" id="UP000199700"/>
    </source>
</evidence>
<feature type="transmembrane region" description="Helical" evidence="2">
    <location>
        <begin position="80"/>
        <end position="105"/>
    </location>
</feature>
<feature type="transmembrane region" description="Helical" evidence="2">
    <location>
        <begin position="6"/>
        <end position="30"/>
    </location>
</feature>
<feature type="transmembrane region" description="Helical" evidence="2">
    <location>
        <begin position="204"/>
        <end position="221"/>
    </location>
</feature>
<evidence type="ECO:0000256" key="1">
    <source>
        <dbReference type="SAM" id="MobiDB-lite"/>
    </source>
</evidence>
<keyword evidence="4" id="KW-1185">Reference proteome</keyword>
<sequence length="297" mass="29920">MGGLLALAFAAGMIAPVNPCGFALLPAWITHALGDASSSPAPVRLLRSLRAGVAVTIGFAGTLALAGIAVSAGARSLIQAAPVLGLAVGVVLVLFGAAMLTGRSFSLRLPSIPSRVTDRPPSTARMVLFGVGYAVASLSCTFGVLLAVIAQAQATASFAGLLLVFGVYAAGSATVLLIVAVAAAAAGSALSRRIASLARYGPRITAFVLVLTGAYLAWYWYPAATGDAAASSRTNAVAGVATAVSGWVQGHVGVVTGVSVAAVIVVLLIGTLSRRRRDRRAADRDPQPSPPRQPPED</sequence>
<dbReference type="RefSeq" id="WP_092107228.1">
    <property type="nucleotide sequence ID" value="NZ_LT629739.1"/>
</dbReference>
<keyword evidence="2" id="KW-0812">Transmembrane</keyword>
<protein>
    <submittedName>
        <fullName evidence="3">Cytochrome c biogenesis protein CcdA</fullName>
    </submittedName>
</protein>
<dbReference type="PANTHER" id="PTHR31272:SF4">
    <property type="entry name" value="CYTOCHROME C-TYPE BIOGENESIS PROTEIN HI_1454-RELATED"/>
    <property type="match status" value="1"/>
</dbReference>
<dbReference type="Proteomes" id="UP000199700">
    <property type="component" value="Chromosome"/>
</dbReference>
<proteinExistence type="predicted"/>
<dbReference type="AlphaFoldDB" id="A0A1H1W8Q4"/>
<keyword evidence="2" id="KW-1133">Transmembrane helix</keyword>
<feature type="compositionally biased region" description="Pro residues" evidence="1">
    <location>
        <begin position="287"/>
        <end position="297"/>
    </location>
</feature>
<keyword evidence="2" id="KW-0472">Membrane</keyword>
<evidence type="ECO:0000313" key="3">
    <source>
        <dbReference type="EMBL" id="SDS93728.1"/>
    </source>
</evidence>
<organism evidence="3 4">
    <name type="scientific">Brevibacterium sandarakinum</name>
    <dbReference type="NCBI Taxonomy" id="629680"/>
    <lineage>
        <taxon>Bacteria</taxon>
        <taxon>Bacillati</taxon>
        <taxon>Actinomycetota</taxon>
        <taxon>Actinomycetes</taxon>
        <taxon>Micrococcales</taxon>
        <taxon>Brevibacteriaceae</taxon>
        <taxon>Brevibacterium</taxon>
    </lineage>
</organism>
<dbReference type="EMBL" id="LT629739">
    <property type="protein sequence ID" value="SDS93728.1"/>
    <property type="molecule type" value="Genomic_DNA"/>
</dbReference>
<reference evidence="3" key="1">
    <citation type="submission" date="2016-10" db="EMBL/GenBank/DDBJ databases">
        <authorList>
            <person name="Varghese N."/>
            <person name="Submissions S."/>
        </authorList>
    </citation>
    <scope>NUCLEOTIDE SEQUENCE [LARGE SCALE GENOMIC DNA]</scope>
    <source>
        <strain evidence="3">DSM 22082</strain>
    </source>
</reference>
<dbReference type="InterPro" id="IPR051790">
    <property type="entry name" value="Cytochrome_c-biogenesis_DsbD"/>
</dbReference>
<name>A0A1H1W8Q4_BRESA</name>
<accession>A0A1H1W8Q4</accession>
<gene>
    <name evidence="3" type="ORF">SAMN04489751_3285</name>
</gene>
<feature type="transmembrane region" description="Helical" evidence="2">
    <location>
        <begin position="126"/>
        <end position="150"/>
    </location>
</feature>
<feature type="region of interest" description="Disordered" evidence="1">
    <location>
        <begin position="278"/>
        <end position="297"/>
    </location>
</feature>
<feature type="transmembrane region" description="Helical" evidence="2">
    <location>
        <begin position="252"/>
        <end position="272"/>
    </location>
</feature>
<feature type="transmembrane region" description="Helical" evidence="2">
    <location>
        <begin position="156"/>
        <end position="183"/>
    </location>
</feature>
<dbReference type="OrthoDB" id="5244297at2"/>
<dbReference type="PANTHER" id="PTHR31272">
    <property type="entry name" value="CYTOCHROME C-TYPE BIOGENESIS PROTEIN HI_1454-RELATED"/>
    <property type="match status" value="1"/>
</dbReference>